<dbReference type="HOGENOM" id="CLU_071363_0_0_1"/>
<organism evidence="5 6">
    <name type="scientific">Chaetomium globosum (strain ATCC 6205 / CBS 148.51 / DSM 1962 / NBRC 6347 / NRRL 1970)</name>
    <name type="common">Soil fungus</name>
    <dbReference type="NCBI Taxonomy" id="306901"/>
    <lineage>
        <taxon>Eukaryota</taxon>
        <taxon>Fungi</taxon>
        <taxon>Dikarya</taxon>
        <taxon>Ascomycota</taxon>
        <taxon>Pezizomycotina</taxon>
        <taxon>Sordariomycetes</taxon>
        <taxon>Sordariomycetidae</taxon>
        <taxon>Sordariales</taxon>
        <taxon>Chaetomiaceae</taxon>
        <taxon>Chaetomium</taxon>
    </lineage>
</organism>
<evidence type="ECO:0000256" key="1">
    <source>
        <dbReference type="ARBA" id="ARBA00022729"/>
    </source>
</evidence>
<dbReference type="RefSeq" id="XP_001228455.1">
    <property type="nucleotide sequence ID" value="XM_001228454.1"/>
</dbReference>
<sequence>MNVPVCTERIPHVRESRQRECRTSSLMFQSSPPCVRLLPSSLSPPPRCPIDFESGWDQTAWPIYAPDCNQGGKVSLDSTTAHSGKNSIRVDGAGGYCGHVFFGTNKVPSGDFYVRTYLKASKALTSSHVSFITMPDPAQGTNKHLRIGGQNSILMYNRESDDATLPDLSPQGVAASTALPTGSWQCFEYHVGSDGSIETWLNGQAIAGLTSIPGQSNPNAGQWQRSSIKPKPSAVYFGWESYGGDTNTFWYDDIVISSSRVGCSGGTNPPASTTLVTSVTPGPSSTATSLAPATSTTSSGCAAAQWSQCGGIGFNGCTTCASPYTCKFSNDYYSQCL</sequence>
<dbReference type="GeneID" id="4396459"/>
<gene>
    <name evidence="5" type="ORF">CHGG_10528</name>
</gene>
<dbReference type="SMART" id="SM00236">
    <property type="entry name" value="fCBD"/>
    <property type="match status" value="1"/>
</dbReference>
<dbReference type="Pfam" id="PF21340">
    <property type="entry name" value="Polysacc_lyase-like"/>
    <property type="match status" value="1"/>
</dbReference>
<dbReference type="eggNOG" id="ENOG502SH79">
    <property type="taxonomic scope" value="Eukaryota"/>
</dbReference>
<name>Q2GNC6_CHAGB</name>
<feature type="domain" description="CBM1" evidence="4">
    <location>
        <begin position="301"/>
        <end position="337"/>
    </location>
</feature>
<dbReference type="GO" id="GO:0000272">
    <property type="term" value="P:polysaccharide catabolic process"/>
    <property type="evidence" value="ECO:0007669"/>
    <property type="project" value="UniProtKB-KW"/>
</dbReference>
<dbReference type="InterPro" id="IPR000254">
    <property type="entry name" value="CBD"/>
</dbReference>
<dbReference type="Proteomes" id="UP000001056">
    <property type="component" value="Unassembled WGS sequence"/>
</dbReference>
<dbReference type="AlphaFoldDB" id="Q2GNC6"/>
<dbReference type="VEuPathDB" id="FungiDB:CHGG_10528"/>
<dbReference type="InterPro" id="IPR035971">
    <property type="entry name" value="CBD_sf"/>
</dbReference>
<protein>
    <recommendedName>
        <fullName evidence="4">CBM1 domain-containing protein</fullName>
    </recommendedName>
</protein>
<dbReference type="GO" id="GO:0005576">
    <property type="term" value="C:extracellular region"/>
    <property type="evidence" value="ECO:0007669"/>
    <property type="project" value="InterPro"/>
</dbReference>
<dbReference type="SUPFAM" id="SSF57180">
    <property type="entry name" value="Cellulose-binding domain"/>
    <property type="match status" value="1"/>
</dbReference>
<keyword evidence="1" id="KW-0732">Signal</keyword>
<dbReference type="EMBL" id="CH408035">
    <property type="protein sequence ID" value="EAQ84124.1"/>
    <property type="molecule type" value="Genomic_DNA"/>
</dbReference>
<dbReference type="Pfam" id="PF00734">
    <property type="entry name" value="CBM_1"/>
    <property type="match status" value="1"/>
</dbReference>
<dbReference type="OrthoDB" id="5313668at2759"/>
<dbReference type="PROSITE" id="PS00562">
    <property type="entry name" value="CBM1_1"/>
    <property type="match status" value="1"/>
</dbReference>
<keyword evidence="3" id="KW-0624">Polysaccharide degradation</keyword>
<dbReference type="Gene3D" id="2.60.120.200">
    <property type="match status" value="1"/>
</dbReference>
<dbReference type="InterPro" id="IPR048955">
    <property type="entry name" value="Cip1-like_core"/>
</dbReference>
<reference evidence="6" key="1">
    <citation type="journal article" date="2015" name="Genome Announc.">
        <title>Draft genome sequence of the cellulolytic fungus Chaetomium globosum.</title>
        <authorList>
            <person name="Cuomo C.A."/>
            <person name="Untereiner W.A."/>
            <person name="Ma L.-J."/>
            <person name="Grabherr M."/>
            <person name="Birren B.W."/>
        </authorList>
    </citation>
    <scope>NUCLEOTIDE SEQUENCE [LARGE SCALE GENOMIC DNA]</scope>
    <source>
        <strain evidence="6">ATCC 6205 / CBS 148.51 / DSM 1962 / NBRC 6347 / NRRL 1970</strain>
    </source>
</reference>
<keyword evidence="6" id="KW-1185">Reference proteome</keyword>
<dbReference type="PROSITE" id="PS51164">
    <property type="entry name" value="CBM1_2"/>
    <property type="match status" value="1"/>
</dbReference>
<evidence type="ECO:0000313" key="5">
    <source>
        <dbReference type="EMBL" id="EAQ84124.1"/>
    </source>
</evidence>
<evidence type="ECO:0000256" key="3">
    <source>
        <dbReference type="ARBA" id="ARBA00023326"/>
    </source>
</evidence>
<keyword evidence="2" id="KW-0119">Carbohydrate metabolism</keyword>
<accession>Q2GNC6</accession>
<dbReference type="GO" id="GO:0030248">
    <property type="term" value="F:cellulose binding"/>
    <property type="evidence" value="ECO:0007669"/>
    <property type="project" value="InterPro"/>
</dbReference>
<dbReference type="InParanoid" id="Q2GNC6"/>
<evidence type="ECO:0000256" key="2">
    <source>
        <dbReference type="ARBA" id="ARBA00023277"/>
    </source>
</evidence>
<proteinExistence type="predicted"/>
<evidence type="ECO:0000313" key="6">
    <source>
        <dbReference type="Proteomes" id="UP000001056"/>
    </source>
</evidence>
<evidence type="ECO:0000259" key="4">
    <source>
        <dbReference type="PROSITE" id="PS51164"/>
    </source>
</evidence>